<accession>A0A804N0M1</accession>
<sequence length="535" mass="59128">MRQLVSVTYVAMVDVSWLGRGVERVAPAGVYHEELDDHRGHEPRRDLDDVLPRPLVLRHGHLLPHGVPAHVAADRVVEPLHAVLELLQAVELPRAHGLERGQVEVQRVVVLREVDHLPHLRGARPRRLRRRVLQPLPVDVQVRRVARRLVLVLVQHDVPPPRRVLLGDLDVVQQPRRHPRVVVVVPHPRRLDDELHHLAVEVVRRVAVGVRVRRRVDELRLGGRALGEIDDDVERLGRGDEEVRHGDRPGQVAGVGADDVERDQAQAQAVGGGGQGEVEEARVAGVDDAEAVAAARDAEERPGLAVDGDGLPEVLGLPLRVDARVVAGAVHVERAVGVEAAVCEHEHPVEGVAAGEAERRLRRRVPDDVGAEEAREEVGAREAERVVVVPERAAGRLHVRVRVRGRRPRGAPLPEARGEPGVGVAVGLRRVDAAVEVDGRGDAAAPGDGGGHRGVPRQDVAVGEVVVPRHLQRDPLQRLDGGPWEGRALHRRAEHEHGRRRQVPVEFLRARRHTKKERVNFGQCHTQINFYERTY</sequence>
<dbReference type="InParanoid" id="A0A804N0M1"/>
<keyword evidence="2" id="KW-1185">Reference proteome</keyword>
<evidence type="ECO:0000313" key="1">
    <source>
        <dbReference type="EnsemblPlants" id="Zm00001eb125650_P001"/>
    </source>
</evidence>
<dbReference type="EnsemblPlants" id="Zm00001eb125650_T001">
    <property type="protein sequence ID" value="Zm00001eb125650_P001"/>
    <property type="gene ID" value="Zm00001eb125650"/>
</dbReference>
<organism evidence="1 2">
    <name type="scientific">Zea mays</name>
    <name type="common">Maize</name>
    <dbReference type="NCBI Taxonomy" id="4577"/>
    <lineage>
        <taxon>Eukaryota</taxon>
        <taxon>Viridiplantae</taxon>
        <taxon>Streptophyta</taxon>
        <taxon>Embryophyta</taxon>
        <taxon>Tracheophyta</taxon>
        <taxon>Spermatophyta</taxon>
        <taxon>Magnoliopsida</taxon>
        <taxon>Liliopsida</taxon>
        <taxon>Poales</taxon>
        <taxon>Poaceae</taxon>
        <taxon>PACMAD clade</taxon>
        <taxon>Panicoideae</taxon>
        <taxon>Andropogonodae</taxon>
        <taxon>Andropogoneae</taxon>
        <taxon>Tripsacinae</taxon>
        <taxon>Zea</taxon>
    </lineage>
</organism>
<name>A0A804N0M1_MAIZE</name>
<dbReference type="Gramene" id="Zm00001eb125650_T001">
    <property type="protein sequence ID" value="Zm00001eb125650_P001"/>
    <property type="gene ID" value="Zm00001eb125650"/>
</dbReference>
<reference evidence="2" key="1">
    <citation type="submission" date="2015-12" db="EMBL/GenBank/DDBJ databases">
        <title>Update maize B73 reference genome by single molecule sequencing technologies.</title>
        <authorList>
            <consortium name="Maize Genome Sequencing Project"/>
            <person name="Ware D."/>
        </authorList>
    </citation>
    <scope>NUCLEOTIDE SEQUENCE [LARGE SCALE GENOMIC DNA]</scope>
    <source>
        <strain evidence="2">cv. B73</strain>
    </source>
</reference>
<dbReference type="Proteomes" id="UP000007305">
    <property type="component" value="Chromosome 3"/>
</dbReference>
<reference evidence="1" key="2">
    <citation type="submission" date="2019-07" db="EMBL/GenBank/DDBJ databases">
        <authorList>
            <person name="Seetharam A."/>
            <person name="Woodhouse M."/>
            <person name="Cannon E."/>
        </authorList>
    </citation>
    <scope>NUCLEOTIDE SEQUENCE [LARGE SCALE GENOMIC DNA]</scope>
    <source>
        <strain evidence="1">cv. B73</strain>
    </source>
</reference>
<evidence type="ECO:0000313" key="2">
    <source>
        <dbReference type="Proteomes" id="UP000007305"/>
    </source>
</evidence>
<dbReference type="AlphaFoldDB" id="A0A804N0M1"/>
<protein>
    <submittedName>
        <fullName evidence="1">Uncharacterized protein</fullName>
    </submittedName>
</protein>
<dbReference type="FunCoup" id="A0A804N0M1">
    <property type="interactions" value="13"/>
</dbReference>
<reference evidence="1" key="3">
    <citation type="submission" date="2021-05" db="UniProtKB">
        <authorList>
            <consortium name="EnsemblPlants"/>
        </authorList>
    </citation>
    <scope>IDENTIFICATION</scope>
    <source>
        <strain evidence="1">cv. B73</strain>
    </source>
</reference>
<proteinExistence type="predicted"/>